<evidence type="ECO:0000313" key="2">
    <source>
        <dbReference type="EMBL" id="QCE09039.1"/>
    </source>
</evidence>
<organism evidence="2 3">
    <name type="scientific">Vigna unguiculata</name>
    <name type="common">Cowpea</name>
    <dbReference type="NCBI Taxonomy" id="3917"/>
    <lineage>
        <taxon>Eukaryota</taxon>
        <taxon>Viridiplantae</taxon>
        <taxon>Streptophyta</taxon>
        <taxon>Embryophyta</taxon>
        <taxon>Tracheophyta</taxon>
        <taxon>Spermatophyta</taxon>
        <taxon>Magnoliopsida</taxon>
        <taxon>eudicotyledons</taxon>
        <taxon>Gunneridae</taxon>
        <taxon>Pentapetalae</taxon>
        <taxon>rosids</taxon>
        <taxon>fabids</taxon>
        <taxon>Fabales</taxon>
        <taxon>Fabaceae</taxon>
        <taxon>Papilionoideae</taxon>
        <taxon>50 kb inversion clade</taxon>
        <taxon>NPAAA clade</taxon>
        <taxon>indigoferoid/millettioid clade</taxon>
        <taxon>Phaseoleae</taxon>
        <taxon>Vigna</taxon>
    </lineage>
</organism>
<dbReference type="Pfam" id="PF00646">
    <property type="entry name" value="F-box"/>
    <property type="match status" value="1"/>
</dbReference>
<sequence length="532" mass="60331">MREEKEANTSDSDADMIAQLPDHILDNLLFFLPTADAAVMATVSKYWLNLWNSFITVHFSFNETTQGLQSLLPTFLPCVKDSLNFLGSPEENPVIHSFVLNMHFSKQRRQFHHTHNMLYISKISTCLDDWISLLLQNDVKHVKIRFSNMIYYVPPDIFWGTLFLTVHVEGCHIIGDPIFCTGNSSFNCLTELVLVSVQTCTYTVHKILSYSPLLEKVVLRNLSKMDYLVICNLPRLSHVEVEQALEHKIEIRAPNLSTLILKLYGSIEGFFSESFTGGVNFGSKKIAFEHAMLKTLKLCFTSCARVKVACSNLRTMSLSNEGSEIPLDVEVDAPKLEQLDYDGYVIPSFHGVTSLLKPIVTLKLILGGCPGLDVAARSCIEMFNQPTLHLIYIYRGCLYSLFQIAGTKFSLLPVLQSTGDSVARTSITNGDGSLCNCHPSVLRVKALPSNWEFMEFLCHELLNREENPSCCKDEPKFRCWRHYLKSVDVQIQSQSETEKPETIRGKDLKKTLNRITTSEEVQFNMNWSRDLV</sequence>
<dbReference type="Proteomes" id="UP000501690">
    <property type="component" value="Linkage Group LG10"/>
</dbReference>
<dbReference type="InterPro" id="IPR055411">
    <property type="entry name" value="LRR_FXL15/At3g58940/PEG3-like"/>
</dbReference>
<reference evidence="2 3" key="1">
    <citation type="submission" date="2019-04" db="EMBL/GenBank/DDBJ databases">
        <title>An improved genome assembly and genetic linkage map for asparagus bean, Vigna unguiculata ssp. sesquipedialis.</title>
        <authorList>
            <person name="Xia Q."/>
            <person name="Zhang R."/>
            <person name="Dong Y."/>
        </authorList>
    </citation>
    <scope>NUCLEOTIDE SEQUENCE [LARGE SCALE GENOMIC DNA]</scope>
    <source>
        <tissue evidence="2">Leaf</tissue>
    </source>
</reference>
<dbReference type="Pfam" id="PF24758">
    <property type="entry name" value="LRR_At5g56370"/>
    <property type="match status" value="1"/>
</dbReference>
<dbReference type="AlphaFoldDB" id="A0A4D6N940"/>
<evidence type="ECO:0000259" key="1">
    <source>
        <dbReference type="PROSITE" id="PS50181"/>
    </source>
</evidence>
<evidence type="ECO:0000313" key="3">
    <source>
        <dbReference type="Proteomes" id="UP000501690"/>
    </source>
</evidence>
<feature type="domain" description="F-box" evidence="1">
    <location>
        <begin position="14"/>
        <end position="64"/>
    </location>
</feature>
<accession>A0A4D6N940</accession>
<dbReference type="SUPFAM" id="SSF81383">
    <property type="entry name" value="F-box domain"/>
    <property type="match status" value="1"/>
</dbReference>
<dbReference type="InterPro" id="IPR001810">
    <property type="entry name" value="F-box_dom"/>
</dbReference>
<dbReference type="EMBL" id="CP039354">
    <property type="protein sequence ID" value="QCE09039.1"/>
    <property type="molecule type" value="Genomic_DNA"/>
</dbReference>
<dbReference type="PROSITE" id="PS50181">
    <property type="entry name" value="FBOX"/>
    <property type="match status" value="1"/>
</dbReference>
<proteinExistence type="predicted"/>
<gene>
    <name evidence="2" type="ORF">DEO72_LG10g258</name>
</gene>
<dbReference type="SUPFAM" id="SSF52047">
    <property type="entry name" value="RNI-like"/>
    <property type="match status" value="1"/>
</dbReference>
<dbReference type="InterPro" id="IPR053772">
    <property type="entry name" value="At1g61320/At1g61330-like"/>
</dbReference>
<protein>
    <recommendedName>
        <fullName evidence="1">F-box domain-containing protein</fullName>
    </recommendedName>
</protein>
<name>A0A4D6N940_VIGUN</name>
<keyword evidence="3" id="KW-1185">Reference proteome</keyword>
<dbReference type="PANTHER" id="PTHR34145">
    <property type="entry name" value="OS02G0105600 PROTEIN"/>
    <property type="match status" value="1"/>
</dbReference>
<dbReference type="InterPro" id="IPR036047">
    <property type="entry name" value="F-box-like_dom_sf"/>
</dbReference>
<dbReference type="PANTHER" id="PTHR34145:SF68">
    <property type="entry name" value="FBD DOMAIN-CONTAINING PROTEIN"/>
    <property type="match status" value="1"/>
</dbReference>